<dbReference type="Gene3D" id="2.130.10.10">
    <property type="entry name" value="YVTN repeat-like/Quinoprotein amine dehydrogenase"/>
    <property type="match status" value="1"/>
</dbReference>
<feature type="repeat" description="WD" evidence="1">
    <location>
        <begin position="126"/>
        <end position="168"/>
    </location>
</feature>
<keyword evidence="4" id="KW-1185">Reference proteome</keyword>
<protein>
    <submittedName>
        <fullName evidence="3">Glutamate-rich WD repeat-containing protein 1</fullName>
    </submittedName>
</protein>
<sequence>GKKLKQATKDPILQSREIQHPCTVNRIRNAGRSRPYLIATFGEDHHLRIWNGKQHMLSLDGRADDLSLVKKDIKPVFEMKNNDEGYGLAWSTIDEGRLLTGSCAGELHLVVPANESGSTWVRHTKFKTSKDSIEDIAWSPDERDVFITCGVDRCVRMWDIRTSQQSTHMVVNAHKSDINVVSWNKQHTHLILTGSDDCSFRVWDKRKFPTFSQLHTHTSAAKAKRDVKPYAHYQWHTRSITSVTWNPHESSSLAVSSEDNLLSFWDLSVEVDNSVPPSGAKLPEGAKIPPQLMFLHA</sequence>
<dbReference type="InterPro" id="IPR051972">
    <property type="entry name" value="Glutamate-rich_WD_repeat"/>
</dbReference>
<dbReference type="OrthoDB" id="2161379at2759"/>
<comment type="caution">
    <text evidence="3">The sequence shown here is derived from an EMBL/GenBank/DDBJ whole genome shotgun (WGS) entry which is preliminary data.</text>
</comment>
<feature type="domain" description="Translation initiation factor beta propellor-like" evidence="2">
    <location>
        <begin position="126"/>
        <end position="218"/>
    </location>
</feature>
<dbReference type="GO" id="GO:0042254">
    <property type="term" value="P:ribosome biogenesis"/>
    <property type="evidence" value="ECO:0007669"/>
    <property type="project" value="TreeGrafter"/>
</dbReference>
<dbReference type="SMART" id="SM00320">
    <property type="entry name" value="WD40"/>
    <property type="match status" value="5"/>
</dbReference>
<dbReference type="InterPro" id="IPR001680">
    <property type="entry name" value="WD40_rpt"/>
</dbReference>
<gene>
    <name evidence="3" type="ORF">RFI_19946</name>
</gene>
<dbReference type="PROSITE" id="PS50082">
    <property type="entry name" value="WD_REPEATS_2"/>
    <property type="match status" value="3"/>
</dbReference>
<keyword evidence="1" id="KW-0853">WD repeat</keyword>
<dbReference type="InterPro" id="IPR015943">
    <property type="entry name" value="WD40/YVTN_repeat-like_dom_sf"/>
</dbReference>
<dbReference type="SUPFAM" id="SSF50978">
    <property type="entry name" value="WD40 repeat-like"/>
    <property type="match status" value="1"/>
</dbReference>
<dbReference type="Pfam" id="PF00400">
    <property type="entry name" value="WD40"/>
    <property type="match status" value="1"/>
</dbReference>
<dbReference type="Pfam" id="PF08662">
    <property type="entry name" value="eIF2A"/>
    <property type="match status" value="1"/>
</dbReference>
<reference evidence="3 4" key="1">
    <citation type="journal article" date="2013" name="Curr. Biol.">
        <title>The Genome of the Foraminiferan Reticulomyxa filosa.</title>
        <authorList>
            <person name="Glockner G."/>
            <person name="Hulsmann N."/>
            <person name="Schleicher M."/>
            <person name="Noegel A.A."/>
            <person name="Eichinger L."/>
            <person name="Gallinger C."/>
            <person name="Pawlowski J."/>
            <person name="Sierra R."/>
            <person name="Euteneuer U."/>
            <person name="Pillet L."/>
            <person name="Moustafa A."/>
            <person name="Platzer M."/>
            <person name="Groth M."/>
            <person name="Szafranski K."/>
            <person name="Schliwa M."/>
        </authorList>
    </citation>
    <scope>NUCLEOTIDE SEQUENCE [LARGE SCALE GENOMIC DNA]</scope>
</reference>
<dbReference type="PANTHER" id="PTHR45903">
    <property type="entry name" value="GLUTAMATE-RICH WD REPEAT-CONTAINING PROTEIN 1"/>
    <property type="match status" value="1"/>
</dbReference>
<evidence type="ECO:0000259" key="2">
    <source>
        <dbReference type="Pfam" id="PF08662"/>
    </source>
</evidence>
<dbReference type="GO" id="GO:0005730">
    <property type="term" value="C:nucleolus"/>
    <property type="evidence" value="ECO:0007669"/>
    <property type="project" value="TreeGrafter"/>
</dbReference>
<dbReference type="AlphaFoldDB" id="X6MUS9"/>
<dbReference type="PROSITE" id="PS50294">
    <property type="entry name" value="WD_REPEATS_REGION"/>
    <property type="match status" value="3"/>
</dbReference>
<proteinExistence type="predicted"/>
<organism evidence="3 4">
    <name type="scientific">Reticulomyxa filosa</name>
    <dbReference type="NCBI Taxonomy" id="46433"/>
    <lineage>
        <taxon>Eukaryota</taxon>
        <taxon>Sar</taxon>
        <taxon>Rhizaria</taxon>
        <taxon>Retaria</taxon>
        <taxon>Foraminifera</taxon>
        <taxon>Monothalamids</taxon>
        <taxon>Reticulomyxidae</taxon>
        <taxon>Reticulomyxa</taxon>
    </lineage>
</organism>
<dbReference type="EMBL" id="ASPP01016757">
    <property type="protein sequence ID" value="ETO17376.1"/>
    <property type="molecule type" value="Genomic_DNA"/>
</dbReference>
<feature type="non-terminal residue" evidence="3">
    <location>
        <position position="297"/>
    </location>
</feature>
<feature type="repeat" description="WD" evidence="1">
    <location>
        <begin position="171"/>
        <end position="204"/>
    </location>
</feature>
<accession>X6MUS9</accession>
<evidence type="ECO:0000313" key="4">
    <source>
        <dbReference type="Proteomes" id="UP000023152"/>
    </source>
</evidence>
<evidence type="ECO:0000256" key="1">
    <source>
        <dbReference type="PROSITE-ProRule" id="PRU00221"/>
    </source>
</evidence>
<dbReference type="InterPro" id="IPR013979">
    <property type="entry name" value="TIF_beta_prop-like"/>
</dbReference>
<name>X6MUS9_RETFI</name>
<dbReference type="Proteomes" id="UP000023152">
    <property type="component" value="Unassembled WGS sequence"/>
</dbReference>
<dbReference type="InterPro" id="IPR036322">
    <property type="entry name" value="WD40_repeat_dom_sf"/>
</dbReference>
<feature type="non-terminal residue" evidence="3">
    <location>
        <position position="1"/>
    </location>
</feature>
<evidence type="ECO:0000313" key="3">
    <source>
        <dbReference type="EMBL" id="ETO17376.1"/>
    </source>
</evidence>
<dbReference type="PANTHER" id="PTHR45903:SF1">
    <property type="entry name" value="GLUTAMATE-RICH WD REPEAT-CONTAINING PROTEIN 1"/>
    <property type="match status" value="1"/>
</dbReference>
<feature type="repeat" description="WD" evidence="1">
    <location>
        <begin position="233"/>
        <end position="268"/>
    </location>
</feature>